<dbReference type="RefSeq" id="WP_225236822.1">
    <property type="nucleotide sequence ID" value="NZ_JAHYBX010000001.1"/>
</dbReference>
<comment type="caution">
    <text evidence="1">The sequence shown here is derived from an EMBL/GenBank/DDBJ whole genome shotgun (WGS) entry which is preliminary data.</text>
</comment>
<proteinExistence type="predicted"/>
<gene>
    <name evidence="1" type="ORF">LE190_00140</name>
</gene>
<protein>
    <submittedName>
        <fullName evidence="1">Uncharacterized protein</fullName>
    </submittedName>
</protein>
<evidence type="ECO:0000313" key="1">
    <source>
        <dbReference type="EMBL" id="MCA1854338.1"/>
    </source>
</evidence>
<name>A0ABS7Y4S2_9BURK</name>
<sequence>MRGAIVGATLARLPWGEGEGGGYDGIWFRRDGHDRWQGELPALRKRRCRHDGGGRA</sequence>
<reference evidence="1 2" key="1">
    <citation type="submission" date="2021-07" db="EMBL/GenBank/DDBJ databases">
        <title>Characterization of Violacein-producing bacteria and related species.</title>
        <authorList>
            <person name="Wilson H.S."/>
            <person name="De Leon M.E."/>
        </authorList>
    </citation>
    <scope>NUCLEOTIDE SEQUENCE [LARGE SCALE GENOMIC DNA]</scope>
    <source>
        <strain evidence="1 2">HSC-2F05</strain>
    </source>
</reference>
<dbReference type="EMBL" id="JAHYBX010000001">
    <property type="protein sequence ID" value="MCA1854338.1"/>
    <property type="molecule type" value="Genomic_DNA"/>
</dbReference>
<organism evidence="1 2">
    <name type="scientific">Massilia hydrophila</name>
    <dbReference type="NCBI Taxonomy" id="3044279"/>
    <lineage>
        <taxon>Bacteria</taxon>
        <taxon>Pseudomonadati</taxon>
        <taxon>Pseudomonadota</taxon>
        <taxon>Betaproteobacteria</taxon>
        <taxon>Burkholderiales</taxon>
        <taxon>Oxalobacteraceae</taxon>
        <taxon>Telluria group</taxon>
        <taxon>Massilia</taxon>
    </lineage>
</organism>
<evidence type="ECO:0000313" key="2">
    <source>
        <dbReference type="Proteomes" id="UP001198602"/>
    </source>
</evidence>
<dbReference type="Proteomes" id="UP001198602">
    <property type="component" value="Unassembled WGS sequence"/>
</dbReference>
<keyword evidence="2" id="KW-1185">Reference proteome</keyword>
<accession>A0ABS7Y4S2</accession>